<dbReference type="AlphaFoldDB" id="A0A1B8YGH6"/>
<keyword evidence="8" id="KW-0626">Porin</keyword>
<dbReference type="PROSITE" id="PS00576">
    <property type="entry name" value="GRAM_NEG_PORIN"/>
    <property type="match status" value="1"/>
</dbReference>
<dbReference type="InterPro" id="IPR001897">
    <property type="entry name" value="Porin_gammaproteobac"/>
</dbReference>
<evidence type="ECO:0000256" key="8">
    <source>
        <dbReference type="RuleBase" id="RU000469"/>
    </source>
</evidence>
<keyword evidence="7 8" id="KW-0998">Cell outer membrane</keyword>
<evidence type="ECO:0000256" key="1">
    <source>
        <dbReference type="ARBA" id="ARBA00004571"/>
    </source>
</evidence>
<dbReference type="CDD" id="cd00342">
    <property type="entry name" value="gram_neg_porins"/>
    <property type="match status" value="1"/>
</dbReference>
<keyword evidence="8" id="KW-0813">Transport</keyword>
<accession>A0A1B8YGH6</accession>
<feature type="signal peptide" evidence="10">
    <location>
        <begin position="1"/>
        <end position="21"/>
    </location>
</feature>
<evidence type="ECO:0000256" key="10">
    <source>
        <dbReference type="SAM" id="SignalP"/>
    </source>
</evidence>
<comment type="subunit">
    <text evidence="8">Homotrimer.</text>
</comment>
<evidence type="ECO:0000256" key="2">
    <source>
        <dbReference type="ARBA" id="ARBA00007539"/>
    </source>
</evidence>
<feature type="chain" id="PRO_5008619792" evidence="10">
    <location>
        <begin position="22"/>
        <end position="381"/>
    </location>
</feature>
<dbReference type="Gene3D" id="2.40.160.10">
    <property type="entry name" value="Porin"/>
    <property type="match status" value="1"/>
</dbReference>
<evidence type="ECO:0000256" key="7">
    <source>
        <dbReference type="ARBA" id="ARBA00023237"/>
    </source>
</evidence>
<comment type="similarity">
    <text evidence="2 8">Belongs to the Gram-negative porin family.</text>
</comment>
<keyword evidence="6 8" id="KW-0472">Membrane</keyword>
<dbReference type="PRINTS" id="PR00183">
    <property type="entry name" value="ECOLIPORIN"/>
</dbReference>
<name>A0A1B8YGH6_9GAMM</name>
<keyword evidence="5 10" id="KW-0732">Signal</keyword>
<comment type="subcellular location">
    <subcellularLocation>
        <location evidence="1 8">Cell outer membrane</location>
        <topology evidence="1 8">Multi-pass membrane protein</topology>
    </subcellularLocation>
</comment>
<dbReference type="InterPro" id="IPR013793">
    <property type="entry name" value="Porin_Gram-ve_CS"/>
</dbReference>
<dbReference type="PRINTS" id="PR00182">
    <property type="entry name" value="ECOLNEIPORIN"/>
</dbReference>
<reference evidence="12" key="1">
    <citation type="submission" date="2015-11" db="EMBL/GenBank/DDBJ databases">
        <authorList>
            <person name="Tobias N.J."/>
            <person name="Mishra B."/>
            <person name="Gupta D.K."/>
            <person name="Thines M."/>
            <person name="Stinear T.P."/>
            <person name="Bode H.B."/>
        </authorList>
    </citation>
    <scope>NUCLEOTIDE SEQUENCE [LARGE SCALE GENOMIC DNA]</scope>
    <source>
        <strain evidence="12">PB45.5</strain>
    </source>
</reference>
<dbReference type="RefSeq" id="WP_065390762.1">
    <property type="nucleotide sequence ID" value="NZ_CAWMQN010000072.1"/>
</dbReference>
<dbReference type="PANTHER" id="PTHR34501:SF8">
    <property type="entry name" value="OUTER MEMBRANE PORIN N-RELATED"/>
    <property type="match status" value="1"/>
</dbReference>
<dbReference type="Pfam" id="PF00267">
    <property type="entry name" value="Porin_1"/>
    <property type="match status" value="1"/>
</dbReference>
<protein>
    <submittedName>
        <fullName evidence="11">Outer membrane porin protein OmpD</fullName>
    </submittedName>
</protein>
<evidence type="ECO:0000256" key="9">
    <source>
        <dbReference type="SAM" id="MobiDB-lite"/>
    </source>
</evidence>
<dbReference type="GO" id="GO:0034220">
    <property type="term" value="P:monoatomic ion transmembrane transport"/>
    <property type="evidence" value="ECO:0007669"/>
    <property type="project" value="InterPro"/>
</dbReference>
<dbReference type="InterPro" id="IPR023614">
    <property type="entry name" value="Porin_dom_sf"/>
</dbReference>
<dbReference type="GO" id="GO:0009279">
    <property type="term" value="C:cell outer membrane"/>
    <property type="evidence" value="ECO:0007669"/>
    <property type="project" value="UniProtKB-SubCell"/>
</dbReference>
<evidence type="ECO:0000256" key="3">
    <source>
        <dbReference type="ARBA" id="ARBA00022452"/>
    </source>
</evidence>
<comment type="caution">
    <text evidence="11">The sequence shown here is derived from an EMBL/GenBank/DDBJ whole genome shotgun (WGS) entry which is preliminary data.</text>
</comment>
<proteinExistence type="inferred from homology"/>
<dbReference type="EMBL" id="LOIC01000072">
    <property type="protein sequence ID" value="OCA54251.1"/>
    <property type="molecule type" value="Genomic_DNA"/>
</dbReference>
<dbReference type="PANTHER" id="PTHR34501">
    <property type="entry name" value="PROTEIN YDDL-RELATED"/>
    <property type="match status" value="1"/>
</dbReference>
<evidence type="ECO:0000313" key="11">
    <source>
        <dbReference type="EMBL" id="OCA54251.1"/>
    </source>
</evidence>
<feature type="region of interest" description="Disordered" evidence="9">
    <location>
        <begin position="185"/>
        <end position="205"/>
    </location>
</feature>
<dbReference type="GO" id="GO:0046930">
    <property type="term" value="C:pore complex"/>
    <property type="evidence" value="ECO:0007669"/>
    <property type="project" value="UniProtKB-KW"/>
</dbReference>
<keyword evidence="8" id="KW-0406">Ion transport</keyword>
<dbReference type="InterPro" id="IPR001702">
    <property type="entry name" value="Porin_Gram-ve"/>
</dbReference>
<evidence type="ECO:0000256" key="5">
    <source>
        <dbReference type="ARBA" id="ARBA00022729"/>
    </source>
</evidence>
<dbReference type="SUPFAM" id="SSF56935">
    <property type="entry name" value="Porins"/>
    <property type="match status" value="1"/>
</dbReference>
<dbReference type="InterPro" id="IPR050298">
    <property type="entry name" value="Gram-neg_bact_OMP"/>
</dbReference>
<evidence type="ECO:0000313" key="12">
    <source>
        <dbReference type="Proteomes" id="UP000092665"/>
    </source>
</evidence>
<keyword evidence="3" id="KW-1134">Transmembrane beta strand</keyword>
<evidence type="ECO:0000256" key="6">
    <source>
        <dbReference type="ARBA" id="ARBA00023136"/>
    </source>
</evidence>
<sequence precursor="true">MKGSIFSVVIPVLLTAGVTNAAEIYNKNGNKLDIYGKVDARHQFSKITQRSDKSPIYSEDGDASYIRLGFRGETQINDQLTGYGRWEYNIQANKAEANNSEGNQTRLAFAGLKFAKYGSLDYGRNYGVLYDVNAWTDVLPVFGADSMSQADTYMTNRATGVLTYRNTDFFGLVDGLNFALQYQGKNDENSNNRRNSIRKRGDLIKPNGGSNGDGFGLSVTYDIGNGISVGGAYSNADRPITHERLVTSVARGERAEAWNIGAKYDANNLYLAAMYGETHNMTSFGYQDFVSAKTRNIELTAQYQFDSGLRPSLAYVQSRGTTFFTHQDWVKYISIGSYYNFNKNLSTYVDYKINLVHDNFYTKHLDVNTNNAVGVGLVYQF</sequence>
<dbReference type="PATRIC" id="fig|29488.15.peg.2967"/>
<dbReference type="InterPro" id="IPR033900">
    <property type="entry name" value="Gram_neg_porin_domain"/>
</dbReference>
<gene>
    <name evidence="11" type="primary">ompD_1</name>
    <name evidence="11" type="ORF">Phpb_02695</name>
</gene>
<keyword evidence="12" id="KW-1185">Reference proteome</keyword>
<organism evidence="11 12">
    <name type="scientific">Photorhabdus namnaonensis</name>
    <dbReference type="NCBI Taxonomy" id="1851568"/>
    <lineage>
        <taxon>Bacteria</taxon>
        <taxon>Pseudomonadati</taxon>
        <taxon>Pseudomonadota</taxon>
        <taxon>Gammaproteobacteria</taxon>
        <taxon>Enterobacterales</taxon>
        <taxon>Morganellaceae</taxon>
        <taxon>Photorhabdus</taxon>
    </lineage>
</organism>
<dbReference type="GO" id="GO:0015288">
    <property type="term" value="F:porin activity"/>
    <property type="evidence" value="ECO:0007669"/>
    <property type="project" value="UniProtKB-KW"/>
</dbReference>
<keyword evidence="4 8" id="KW-0812">Transmembrane</keyword>
<evidence type="ECO:0000256" key="4">
    <source>
        <dbReference type="ARBA" id="ARBA00022692"/>
    </source>
</evidence>
<dbReference type="Proteomes" id="UP000092665">
    <property type="component" value="Unassembled WGS sequence"/>
</dbReference>